<sequence>MMHRFVYIGSQLNQEGVPMSTMREIIGQNVKRERRGIGMQQDAFAERLATLSGRAWTISAVSEAERGKRTWTADDVVLFARALTVRPASLFSIPDEVDAVEIDGQSVGRDEIEPGARALSNGASAPLQVIARLTRALDSHLHEITALHGAVEQTYADAIGARKTWLRQTAEPQPREEDQ</sequence>
<dbReference type="SUPFAM" id="SSF47413">
    <property type="entry name" value="lambda repressor-like DNA-binding domains"/>
    <property type="match status" value="1"/>
</dbReference>
<dbReference type="AlphaFoldDB" id="A0A7D8AMX2"/>
<gene>
    <name evidence="2" type="ORF">FVO59_14205</name>
</gene>
<accession>A0A7D8AMX2</accession>
<dbReference type="GO" id="GO:0003677">
    <property type="term" value="F:DNA binding"/>
    <property type="evidence" value="ECO:0007669"/>
    <property type="project" value="InterPro"/>
</dbReference>
<dbReference type="InterPro" id="IPR001387">
    <property type="entry name" value="Cro/C1-type_HTH"/>
</dbReference>
<evidence type="ECO:0000259" key="1">
    <source>
        <dbReference type="PROSITE" id="PS50943"/>
    </source>
</evidence>
<proteinExistence type="predicted"/>
<protein>
    <submittedName>
        <fullName evidence="2">Helix-turn-helix transcriptional regulator</fullName>
    </submittedName>
</protein>
<evidence type="ECO:0000313" key="2">
    <source>
        <dbReference type="EMBL" id="QMU98208.1"/>
    </source>
</evidence>
<organism evidence="2 3">
    <name type="scientific">Microbacterium esteraromaticum</name>
    <dbReference type="NCBI Taxonomy" id="57043"/>
    <lineage>
        <taxon>Bacteria</taxon>
        <taxon>Bacillati</taxon>
        <taxon>Actinomycetota</taxon>
        <taxon>Actinomycetes</taxon>
        <taxon>Micrococcales</taxon>
        <taxon>Microbacteriaceae</taxon>
        <taxon>Microbacterium</taxon>
    </lineage>
</organism>
<dbReference type="EMBL" id="CP043732">
    <property type="protein sequence ID" value="QMU98208.1"/>
    <property type="molecule type" value="Genomic_DNA"/>
</dbReference>
<dbReference type="Proteomes" id="UP000515708">
    <property type="component" value="Chromosome"/>
</dbReference>
<reference evidence="2 3" key="1">
    <citation type="journal article" date="2020" name="Front. Microbiol.">
        <title>Design of Bacterial Strain-Specific qPCR Assays Using NGS Data and Publicly Available Resources and Its Application to Track Biocontrol Strains.</title>
        <authorList>
            <person name="Hernandez I."/>
            <person name="Sant C."/>
            <person name="Martinez R."/>
            <person name="Fernandez C."/>
        </authorList>
    </citation>
    <scope>NUCLEOTIDE SEQUENCE [LARGE SCALE GENOMIC DNA]</scope>
    <source>
        <strain evidence="2 3">B24</strain>
    </source>
</reference>
<name>A0A7D8AMX2_9MICO</name>
<dbReference type="InterPro" id="IPR010982">
    <property type="entry name" value="Lambda_DNA-bd_dom_sf"/>
</dbReference>
<feature type="domain" description="HTH cro/C1-type" evidence="1">
    <location>
        <begin position="30"/>
        <end position="90"/>
    </location>
</feature>
<evidence type="ECO:0000313" key="3">
    <source>
        <dbReference type="Proteomes" id="UP000515708"/>
    </source>
</evidence>
<dbReference type="PROSITE" id="PS50943">
    <property type="entry name" value="HTH_CROC1"/>
    <property type="match status" value="1"/>
</dbReference>
<dbReference type="Gene3D" id="1.10.260.40">
    <property type="entry name" value="lambda repressor-like DNA-binding domains"/>
    <property type="match status" value="1"/>
</dbReference>